<proteinExistence type="predicted"/>
<dbReference type="AlphaFoldDB" id="X1DTX7"/>
<dbReference type="PANTHER" id="PTHR30314:SF3">
    <property type="entry name" value="MITOCHONDRIAL DIVISION PROTEIN FSZA"/>
    <property type="match status" value="1"/>
</dbReference>
<evidence type="ECO:0008006" key="4">
    <source>
        <dbReference type="Google" id="ProtNLM"/>
    </source>
</evidence>
<feature type="non-terminal residue" evidence="3">
    <location>
        <position position="43"/>
    </location>
</feature>
<dbReference type="EMBL" id="BART01038871">
    <property type="protein sequence ID" value="GAH08429.1"/>
    <property type="molecule type" value="Genomic_DNA"/>
</dbReference>
<dbReference type="PANTHER" id="PTHR30314">
    <property type="entry name" value="CELL DIVISION PROTEIN FTSZ-RELATED"/>
    <property type="match status" value="1"/>
</dbReference>
<sequence length="43" mass="4735">MVTKPFSFEGVHRTQVANEGITRLLGKVDTLIIIPNDRLLALG</sequence>
<dbReference type="GO" id="GO:0005525">
    <property type="term" value="F:GTP binding"/>
    <property type="evidence" value="ECO:0007669"/>
    <property type="project" value="UniProtKB-KW"/>
</dbReference>
<gene>
    <name evidence="3" type="ORF">S01H4_64218</name>
</gene>
<keyword evidence="1" id="KW-0547">Nucleotide-binding</keyword>
<evidence type="ECO:0000313" key="3">
    <source>
        <dbReference type="EMBL" id="GAH08429.1"/>
    </source>
</evidence>
<dbReference type="SUPFAM" id="SSF52490">
    <property type="entry name" value="Tubulin nucleotide-binding domain-like"/>
    <property type="match status" value="1"/>
</dbReference>
<dbReference type="Gene3D" id="3.40.50.1440">
    <property type="entry name" value="Tubulin/FtsZ, GTPase domain"/>
    <property type="match status" value="1"/>
</dbReference>
<dbReference type="GO" id="GO:0005737">
    <property type="term" value="C:cytoplasm"/>
    <property type="evidence" value="ECO:0007669"/>
    <property type="project" value="TreeGrafter"/>
</dbReference>
<dbReference type="InterPro" id="IPR036525">
    <property type="entry name" value="Tubulin/FtsZ_GTPase_sf"/>
</dbReference>
<accession>X1DTX7</accession>
<reference evidence="3" key="1">
    <citation type="journal article" date="2014" name="Front. Microbiol.">
        <title>High frequency of phylogenetically diverse reductive dehalogenase-homologous genes in deep subseafloor sedimentary metagenomes.</title>
        <authorList>
            <person name="Kawai M."/>
            <person name="Futagami T."/>
            <person name="Toyoda A."/>
            <person name="Takaki Y."/>
            <person name="Nishi S."/>
            <person name="Hori S."/>
            <person name="Arai W."/>
            <person name="Tsubouchi T."/>
            <person name="Morono Y."/>
            <person name="Uchiyama I."/>
            <person name="Ito T."/>
            <person name="Fujiyama A."/>
            <person name="Inagaki F."/>
            <person name="Takami H."/>
        </authorList>
    </citation>
    <scope>NUCLEOTIDE SEQUENCE</scope>
    <source>
        <strain evidence="3">Expedition CK06-06</strain>
    </source>
</reference>
<protein>
    <recommendedName>
        <fullName evidence="4">Tubulin/FtsZ GTPase domain-containing protein</fullName>
    </recommendedName>
</protein>
<dbReference type="GO" id="GO:0003924">
    <property type="term" value="F:GTPase activity"/>
    <property type="evidence" value="ECO:0007669"/>
    <property type="project" value="InterPro"/>
</dbReference>
<dbReference type="InterPro" id="IPR045061">
    <property type="entry name" value="FtsZ/CetZ"/>
</dbReference>
<dbReference type="GO" id="GO:0051301">
    <property type="term" value="P:cell division"/>
    <property type="evidence" value="ECO:0007669"/>
    <property type="project" value="TreeGrafter"/>
</dbReference>
<dbReference type="GO" id="GO:0032153">
    <property type="term" value="C:cell division site"/>
    <property type="evidence" value="ECO:0007669"/>
    <property type="project" value="TreeGrafter"/>
</dbReference>
<name>X1DTX7_9ZZZZ</name>
<evidence type="ECO:0000256" key="2">
    <source>
        <dbReference type="ARBA" id="ARBA00023134"/>
    </source>
</evidence>
<keyword evidence="2" id="KW-0342">GTP-binding</keyword>
<evidence type="ECO:0000256" key="1">
    <source>
        <dbReference type="ARBA" id="ARBA00022741"/>
    </source>
</evidence>
<comment type="caution">
    <text evidence="3">The sequence shown here is derived from an EMBL/GenBank/DDBJ whole genome shotgun (WGS) entry which is preliminary data.</text>
</comment>
<organism evidence="3">
    <name type="scientific">marine sediment metagenome</name>
    <dbReference type="NCBI Taxonomy" id="412755"/>
    <lineage>
        <taxon>unclassified sequences</taxon>
        <taxon>metagenomes</taxon>
        <taxon>ecological metagenomes</taxon>
    </lineage>
</organism>